<name>A0A0F9RID6_9ZZZZ</name>
<evidence type="ECO:0000313" key="1">
    <source>
        <dbReference type="EMBL" id="KKN56255.1"/>
    </source>
</evidence>
<organism evidence="1">
    <name type="scientific">marine sediment metagenome</name>
    <dbReference type="NCBI Taxonomy" id="412755"/>
    <lineage>
        <taxon>unclassified sequences</taxon>
        <taxon>metagenomes</taxon>
        <taxon>ecological metagenomes</taxon>
    </lineage>
</organism>
<dbReference type="EMBL" id="LAZR01000851">
    <property type="protein sequence ID" value="KKN56255.1"/>
    <property type="molecule type" value="Genomic_DNA"/>
</dbReference>
<protein>
    <submittedName>
        <fullName evidence="1">Uncharacterized protein</fullName>
    </submittedName>
</protein>
<accession>A0A0F9RID6</accession>
<proteinExistence type="predicted"/>
<dbReference type="AlphaFoldDB" id="A0A0F9RID6"/>
<sequence length="107" mass="12897">MRQVNEKEFDAFYRERNRLCLPPITFEDIWNKSNSVIVRKIIQQNEVIGLIVNWLRYYIVEDSKMKIADAPTPKIYKKNRLRMLVDQGSISQGQANQLWRDYLKMFK</sequence>
<gene>
    <name evidence="1" type="ORF">LCGC14_0574000</name>
</gene>
<comment type="caution">
    <text evidence="1">The sequence shown here is derived from an EMBL/GenBank/DDBJ whole genome shotgun (WGS) entry which is preliminary data.</text>
</comment>
<reference evidence="1" key="1">
    <citation type="journal article" date="2015" name="Nature">
        <title>Complex archaea that bridge the gap between prokaryotes and eukaryotes.</title>
        <authorList>
            <person name="Spang A."/>
            <person name="Saw J.H."/>
            <person name="Jorgensen S.L."/>
            <person name="Zaremba-Niedzwiedzka K."/>
            <person name="Martijn J."/>
            <person name="Lind A.E."/>
            <person name="van Eijk R."/>
            <person name="Schleper C."/>
            <person name="Guy L."/>
            <person name="Ettema T.J."/>
        </authorList>
    </citation>
    <scope>NUCLEOTIDE SEQUENCE</scope>
</reference>